<dbReference type="AlphaFoldDB" id="A0A8J5KTP8"/>
<organism evidence="1 2">
    <name type="scientific">Zingiber officinale</name>
    <name type="common">Ginger</name>
    <name type="synonym">Amomum zingiber</name>
    <dbReference type="NCBI Taxonomy" id="94328"/>
    <lineage>
        <taxon>Eukaryota</taxon>
        <taxon>Viridiplantae</taxon>
        <taxon>Streptophyta</taxon>
        <taxon>Embryophyta</taxon>
        <taxon>Tracheophyta</taxon>
        <taxon>Spermatophyta</taxon>
        <taxon>Magnoliopsida</taxon>
        <taxon>Liliopsida</taxon>
        <taxon>Zingiberales</taxon>
        <taxon>Zingiberaceae</taxon>
        <taxon>Zingiber</taxon>
    </lineage>
</organism>
<dbReference type="Proteomes" id="UP000734854">
    <property type="component" value="Unassembled WGS sequence"/>
</dbReference>
<gene>
    <name evidence="1" type="ORF">ZIOFF_042875</name>
</gene>
<name>A0A8J5KTP8_ZINOF</name>
<proteinExistence type="predicted"/>
<evidence type="ECO:0000313" key="2">
    <source>
        <dbReference type="Proteomes" id="UP000734854"/>
    </source>
</evidence>
<evidence type="ECO:0000313" key="1">
    <source>
        <dbReference type="EMBL" id="KAG6495084.1"/>
    </source>
</evidence>
<dbReference type="EMBL" id="JACMSC010000012">
    <property type="protein sequence ID" value="KAG6495084.1"/>
    <property type="molecule type" value="Genomic_DNA"/>
</dbReference>
<comment type="caution">
    <text evidence="1">The sequence shown here is derived from an EMBL/GenBank/DDBJ whole genome shotgun (WGS) entry which is preliminary data.</text>
</comment>
<accession>A0A8J5KTP8</accession>
<protein>
    <submittedName>
        <fullName evidence="1">Uncharacterized protein</fullName>
    </submittedName>
</protein>
<reference evidence="1 2" key="1">
    <citation type="submission" date="2020-08" db="EMBL/GenBank/DDBJ databases">
        <title>Plant Genome Project.</title>
        <authorList>
            <person name="Zhang R.-G."/>
        </authorList>
    </citation>
    <scope>NUCLEOTIDE SEQUENCE [LARGE SCALE GENOMIC DNA]</scope>
    <source>
        <tissue evidence="1">Rhizome</tissue>
    </source>
</reference>
<sequence>MNLLPEYLAQLQSCVPPLVSTGIGLSLRSIAAHSRTNNRWTPSSLMISLSVLTSRWMKLSSFFTPTESTSDKLLPDVDSLSTDTVYDRYFSDIEGYGDFHTAFTKLCSEFNTIMPGKSADSEKIKEKAVHGDLMEEQKKHV</sequence>
<keyword evidence="2" id="KW-1185">Reference proteome</keyword>